<dbReference type="RefSeq" id="WP_319953517.1">
    <property type="nucleotide sequence ID" value="NZ_JAXAVX010000002.1"/>
</dbReference>
<dbReference type="SUPFAM" id="SSF51735">
    <property type="entry name" value="NAD(P)-binding Rossmann-fold domains"/>
    <property type="match status" value="1"/>
</dbReference>
<dbReference type="InterPro" id="IPR002204">
    <property type="entry name" value="3-OH-isobutyrate_DH-rel_CS"/>
</dbReference>
<evidence type="ECO:0000259" key="4">
    <source>
        <dbReference type="SMART" id="SM01350"/>
    </source>
</evidence>
<proteinExistence type="inferred from homology"/>
<dbReference type="EMBL" id="JAXAVX010000002">
    <property type="protein sequence ID" value="MDX8151367.1"/>
    <property type="molecule type" value="Genomic_DNA"/>
</dbReference>
<dbReference type="Gene3D" id="3.40.50.720">
    <property type="entry name" value="NAD(P)-binding Rossmann-like Domain"/>
    <property type="match status" value="1"/>
</dbReference>
<dbReference type="InterPro" id="IPR036291">
    <property type="entry name" value="NAD(P)-bd_dom_sf"/>
</dbReference>
<dbReference type="SUPFAM" id="SSF48179">
    <property type="entry name" value="6-phosphogluconate dehydrogenase C-terminal domain-like"/>
    <property type="match status" value="1"/>
</dbReference>
<gene>
    <name evidence="5" type="primary">gnd</name>
    <name evidence="5" type="ORF">SK069_07180</name>
</gene>
<evidence type="ECO:0000313" key="6">
    <source>
        <dbReference type="Proteomes" id="UP001277761"/>
    </source>
</evidence>
<sequence length="312" mass="33203">MQIAFVGLGKMGGNMVRRLREAGHDVVAYDRDQELTAALAAETGARPAAALEELPGLLEAPRHVWVMVPHGEPTASTVTALGELLDAGDAIVDGGNSRWTDDEPRAEALGARGVHYLDVGTSGGVWGLEKGYCMMVGGPDEAVARLAPILDDLAPETAEASRHVLGDRGWSHVGPSGSGHFVKMVHNGIEYGVMQAFAEGFALLRKNDPDLDLATVAHLWEQGSVVRSWLNELAARAFEQEGTDLAGLEPWVDDSGEGRWTIEAAIDHSVPVPAITAALFARFGSRGEDEYASRVLAALRNQFGGHAVKRAS</sequence>
<keyword evidence="3" id="KW-0311">Gluconate utilization</keyword>
<dbReference type="NCBIfam" id="NF007161">
    <property type="entry name" value="PRK09599.1"/>
    <property type="match status" value="1"/>
</dbReference>
<accession>A0ABU4VJ73</accession>
<dbReference type="InterPro" id="IPR013328">
    <property type="entry name" value="6PGD_dom2"/>
</dbReference>
<dbReference type="InterPro" id="IPR006115">
    <property type="entry name" value="6PGDH_NADP-bd"/>
</dbReference>
<evidence type="ECO:0000256" key="1">
    <source>
        <dbReference type="ARBA" id="ARBA00008419"/>
    </source>
</evidence>
<dbReference type="Proteomes" id="UP001277761">
    <property type="component" value="Unassembled WGS sequence"/>
</dbReference>
<keyword evidence="2" id="KW-0560">Oxidoreductase</keyword>
<feature type="domain" description="6-phosphogluconate dehydrogenase C-terminal" evidence="4">
    <location>
        <begin position="179"/>
        <end position="312"/>
    </location>
</feature>
<dbReference type="Gene3D" id="1.10.1040.10">
    <property type="entry name" value="N-(1-d-carboxylethyl)-l-norvaline Dehydrogenase, domain 2"/>
    <property type="match status" value="1"/>
</dbReference>
<name>A0ABU4VJ73_9ACTN</name>
<dbReference type="PANTHER" id="PTHR11811">
    <property type="entry name" value="6-PHOSPHOGLUCONATE DEHYDROGENASE"/>
    <property type="match status" value="1"/>
</dbReference>
<evidence type="ECO:0000313" key="5">
    <source>
        <dbReference type="EMBL" id="MDX8151367.1"/>
    </source>
</evidence>
<dbReference type="Pfam" id="PF00393">
    <property type="entry name" value="6PGD"/>
    <property type="match status" value="1"/>
</dbReference>
<organism evidence="5 6">
    <name type="scientific">Patulibacter brassicae</name>
    <dbReference type="NCBI Taxonomy" id="1705717"/>
    <lineage>
        <taxon>Bacteria</taxon>
        <taxon>Bacillati</taxon>
        <taxon>Actinomycetota</taxon>
        <taxon>Thermoleophilia</taxon>
        <taxon>Solirubrobacterales</taxon>
        <taxon>Patulibacteraceae</taxon>
        <taxon>Patulibacter</taxon>
    </lineage>
</organism>
<comment type="caution">
    <text evidence="5">The sequence shown here is derived from an EMBL/GenBank/DDBJ whole genome shotgun (WGS) entry which is preliminary data.</text>
</comment>
<dbReference type="PROSITE" id="PS00895">
    <property type="entry name" value="3_HYDROXYISOBUT_DH"/>
    <property type="match status" value="1"/>
</dbReference>
<dbReference type="NCBIfam" id="TIGR00872">
    <property type="entry name" value="gnd_rel"/>
    <property type="match status" value="1"/>
</dbReference>
<evidence type="ECO:0000256" key="2">
    <source>
        <dbReference type="ARBA" id="ARBA00023002"/>
    </source>
</evidence>
<dbReference type="PRINTS" id="PR00076">
    <property type="entry name" value="6PGDHDRGNASE"/>
</dbReference>
<protein>
    <submittedName>
        <fullName evidence="5">Decarboxylating 6-phosphogluconate dehydrogenase</fullName>
    </submittedName>
</protein>
<dbReference type="Pfam" id="PF03446">
    <property type="entry name" value="NAD_binding_2"/>
    <property type="match status" value="1"/>
</dbReference>
<evidence type="ECO:0000256" key="3">
    <source>
        <dbReference type="ARBA" id="ARBA00023064"/>
    </source>
</evidence>
<dbReference type="InterPro" id="IPR008927">
    <property type="entry name" value="6-PGluconate_DH-like_C_sf"/>
</dbReference>
<reference evidence="5 6" key="1">
    <citation type="submission" date="2023-11" db="EMBL/GenBank/DDBJ databases">
        <authorList>
            <person name="Xu M."/>
            <person name="Jiang T."/>
        </authorList>
    </citation>
    <scope>NUCLEOTIDE SEQUENCE [LARGE SCALE GENOMIC DNA]</scope>
    <source>
        <strain evidence="5 6">SD</strain>
    </source>
</reference>
<keyword evidence="6" id="KW-1185">Reference proteome</keyword>
<dbReference type="SMART" id="SM01350">
    <property type="entry name" value="6PGD"/>
    <property type="match status" value="1"/>
</dbReference>
<dbReference type="InterPro" id="IPR006114">
    <property type="entry name" value="6PGDH_C"/>
</dbReference>
<comment type="similarity">
    <text evidence="1">Belongs to the 6-phosphogluconate dehydrogenase family.</text>
</comment>
<dbReference type="InterPro" id="IPR004849">
    <property type="entry name" value="6DGDH_YqeC"/>
</dbReference>
<dbReference type="InterPro" id="IPR006183">
    <property type="entry name" value="Pgluconate_DH"/>
</dbReference>